<dbReference type="HOGENOM" id="CLU_022453_3_0_1"/>
<organism evidence="8 9">
    <name type="scientific">Dacryopinax primogenitus (strain DJM 731)</name>
    <name type="common">Brown rot fungus</name>
    <dbReference type="NCBI Taxonomy" id="1858805"/>
    <lineage>
        <taxon>Eukaryota</taxon>
        <taxon>Fungi</taxon>
        <taxon>Dikarya</taxon>
        <taxon>Basidiomycota</taxon>
        <taxon>Agaricomycotina</taxon>
        <taxon>Dacrymycetes</taxon>
        <taxon>Dacrymycetales</taxon>
        <taxon>Dacrymycetaceae</taxon>
        <taxon>Dacryopinax</taxon>
    </lineage>
</organism>
<protein>
    <recommendedName>
        <fullName evidence="7">Exonuclease domain-containing protein</fullName>
    </recommendedName>
</protein>
<comment type="function">
    <text evidence="5">Exoribonuclease involved in ribosome biosynthesis. Involved in the processing of ITS1, the internal transcribed spacer localized between the 18S and 5.8S rRNAs.</text>
</comment>
<evidence type="ECO:0000313" key="8">
    <source>
        <dbReference type="EMBL" id="EJT99962.1"/>
    </source>
</evidence>
<dbReference type="PANTHER" id="PTHR12801">
    <property type="entry name" value="RNA EXONUCLEASE REXO1 / RECO3 FAMILY MEMBER-RELATED"/>
    <property type="match status" value="1"/>
</dbReference>
<dbReference type="Proteomes" id="UP000030653">
    <property type="component" value="Unassembled WGS sequence"/>
</dbReference>
<dbReference type="SUPFAM" id="SSF53098">
    <property type="entry name" value="Ribonuclease H-like"/>
    <property type="match status" value="1"/>
</dbReference>
<keyword evidence="3" id="KW-0378">Hydrolase</keyword>
<evidence type="ECO:0000259" key="7">
    <source>
        <dbReference type="SMART" id="SM00479"/>
    </source>
</evidence>
<dbReference type="STRING" id="1858805.M5G881"/>
<evidence type="ECO:0000313" key="9">
    <source>
        <dbReference type="Proteomes" id="UP000030653"/>
    </source>
</evidence>
<dbReference type="RefSeq" id="XP_040626860.1">
    <property type="nucleotide sequence ID" value="XM_040777318.1"/>
</dbReference>
<keyword evidence="4" id="KW-0269">Exonuclease</keyword>
<dbReference type="InterPro" id="IPR047021">
    <property type="entry name" value="REXO1/3/4-like"/>
</dbReference>
<dbReference type="AlphaFoldDB" id="M5G881"/>
<evidence type="ECO:0000256" key="1">
    <source>
        <dbReference type="ARBA" id="ARBA00022552"/>
    </source>
</evidence>
<evidence type="ECO:0000256" key="3">
    <source>
        <dbReference type="ARBA" id="ARBA00022801"/>
    </source>
</evidence>
<keyword evidence="9" id="KW-1185">Reference proteome</keyword>
<dbReference type="OrthoDB" id="8191639at2759"/>
<dbReference type="GeneID" id="63692380"/>
<dbReference type="InterPro" id="IPR036397">
    <property type="entry name" value="RNaseH_sf"/>
</dbReference>
<evidence type="ECO:0000256" key="5">
    <source>
        <dbReference type="ARBA" id="ARBA00025599"/>
    </source>
</evidence>
<dbReference type="SMART" id="SM00479">
    <property type="entry name" value="EXOIII"/>
    <property type="match status" value="1"/>
</dbReference>
<feature type="domain" description="Exonuclease" evidence="7">
    <location>
        <begin position="42"/>
        <end position="202"/>
    </location>
</feature>
<keyword evidence="2" id="KW-0540">Nuclease</keyword>
<dbReference type="OMA" id="LFRSCEH"/>
<sequence length="223" mass="25561">MAPMTIDDYTWPPQDNGDKLPWPSPPPGRFLPVSLPNWDPTKIVSLDTQAVGAGHGGTIPQLSRVTLVDYRGQIMFDLWIRPQSPVTGPPRNQTMAPEGVEALGFEEVQSLVGEVLEDKVIVGHSLWESLSILGLSHPASLTRDVELYWPFRLRLGTREHVRLASLVWHFMRRHIQRARIDSLENARAQIDLYRSVEREWEGYLQHNLWPCVLPPERWARCYT</sequence>
<dbReference type="EMBL" id="JH795868">
    <property type="protein sequence ID" value="EJT99962.1"/>
    <property type="molecule type" value="Genomic_DNA"/>
</dbReference>
<evidence type="ECO:0000256" key="2">
    <source>
        <dbReference type="ARBA" id="ARBA00022722"/>
    </source>
</evidence>
<dbReference type="GO" id="GO:0003676">
    <property type="term" value="F:nucleic acid binding"/>
    <property type="evidence" value="ECO:0007669"/>
    <property type="project" value="InterPro"/>
</dbReference>
<keyword evidence="1" id="KW-0698">rRNA processing</keyword>
<evidence type="ECO:0000256" key="4">
    <source>
        <dbReference type="ARBA" id="ARBA00022839"/>
    </source>
</evidence>
<dbReference type="InterPro" id="IPR013520">
    <property type="entry name" value="Ribonucl_H"/>
</dbReference>
<dbReference type="InterPro" id="IPR012337">
    <property type="entry name" value="RNaseH-like_sf"/>
</dbReference>
<reference evidence="8 9" key="1">
    <citation type="journal article" date="2012" name="Science">
        <title>The Paleozoic origin of enzymatic lignin decomposition reconstructed from 31 fungal genomes.</title>
        <authorList>
            <person name="Floudas D."/>
            <person name="Binder M."/>
            <person name="Riley R."/>
            <person name="Barry K."/>
            <person name="Blanchette R.A."/>
            <person name="Henrissat B."/>
            <person name="Martinez A.T."/>
            <person name="Otillar R."/>
            <person name="Spatafora J.W."/>
            <person name="Yadav J.S."/>
            <person name="Aerts A."/>
            <person name="Benoit I."/>
            <person name="Boyd A."/>
            <person name="Carlson A."/>
            <person name="Copeland A."/>
            <person name="Coutinho P.M."/>
            <person name="de Vries R.P."/>
            <person name="Ferreira P."/>
            <person name="Findley K."/>
            <person name="Foster B."/>
            <person name="Gaskell J."/>
            <person name="Glotzer D."/>
            <person name="Gorecki P."/>
            <person name="Heitman J."/>
            <person name="Hesse C."/>
            <person name="Hori C."/>
            <person name="Igarashi K."/>
            <person name="Jurgens J.A."/>
            <person name="Kallen N."/>
            <person name="Kersten P."/>
            <person name="Kohler A."/>
            <person name="Kuees U."/>
            <person name="Kumar T.K.A."/>
            <person name="Kuo A."/>
            <person name="LaButti K."/>
            <person name="Larrondo L.F."/>
            <person name="Lindquist E."/>
            <person name="Ling A."/>
            <person name="Lombard V."/>
            <person name="Lucas S."/>
            <person name="Lundell T."/>
            <person name="Martin R."/>
            <person name="McLaughlin D.J."/>
            <person name="Morgenstern I."/>
            <person name="Morin E."/>
            <person name="Murat C."/>
            <person name="Nagy L.G."/>
            <person name="Nolan M."/>
            <person name="Ohm R.A."/>
            <person name="Patyshakuliyeva A."/>
            <person name="Rokas A."/>
            <person name="Ruiz-Duenas F.J."/>
            <person name="Sabat G."/>
            <person name="Salamov A."/>
            <person name="Samejima M."/>
            <person name="Schmutz J."/>
            <person name="Slot J.C."/>
            <person name="St John F."/>
            <person name="Stenlid J."/>
            <person name="Sun H."/>
            <person name="Sun S."/>
            <person name="Syed K."/>
            <person name="Tsang A."/>
            <person name="Wiebenga A."/>
            <person name="Young D."/>
            <person name="Pisabarro A."/>
            <person name="Eastwood D.C."/>
            <person name="Martin F."/>
            <person name="Cullen D."/>
            <person name="Grigoriev I.V."/>
            <person name="Hibbett D.S."/>
        </authorList>
    </citation>
    <scope>NUCLEOTIDE SEQUENCE [LARGE SCALE GENOMIC DNA]</scope>
    <source>
        <strain evidence="8 9">DJM-731 SS1</strain>
    </source>
</reference>
<proteinExistence type="predicted"/>
<name>M5G881_DACPD</name>
<feature type="region of interest" description="Disordered" evidence="6">
    <location>
        <begin position="1"/>
        <end position="26"/>
    </location>
</feature>
<dbReference type="GO" id="GO:0004527">
    <property type="term" value="F:exonuclease activity"/>
    <property type="evidence" value="ECO:0007669"/>
    <property type="project" value="UniProtKB-KW"/>
</dbReference>
<dbReference type="Gene3D" id="3.30.420.10">
    <property type="entry name" value="Ribonuclease H-like superfamily/Ribonuclease H"/>
    <property type="match status" value="1"/>
</dbReference>
<gene>
    <name evidence="8" type="ORF">DACRYDRAFT_95780</name>
</gene>
<evidence type="ECO:0000256" key="6">
    <source>
        <dbReference type="SAM" id="MobiDB-lite"/>
    </source>
</evidence>
<accession>M5G881</accession>
<dbReference type="GO" id="GO:0006364">
    <property type="term" value="P:rRNA processing"/>
    <property type="evidence" value="ECO:0007669"/>
    <property type="project" value="UniProtKB-KW"/>
</dbReference>
<dbReference type="PANTHER" id="PTHR12801:SF45">
    <property type="entry name" value="RNA EXONUCLEASE 4"/>
    <property type="match status" value="1"/>
</dbReference>
<dbReference type="GO" id="GO:0005634">
    <property type="term" value="C:nucleus"/>
    <property type="evidence" value="ECO:0007669"/>
    <property type="project" value="TreeGrafter"/>
</dbReference>